<dbReference type="Gene3D" id="3.30.70.1170">
    <property type="entry name" value="Sun protein, domain 3"/>
    <property type="match status" value="1"/>
</dbReference>
<dbReference type="CDD" id="cd02440">
    <property type="entry name" value="AdoMet_MTases"/>
    <property type="match status" value="1"/>
</dbReference>
<comment type="subcellular location">
    <subcellularLocation>
        <location evidence="2">Cytoplasm</location>
    </subcellularLocation>
</comment>
<dbReference type="InterPro" id="IPR035926">
    <property type="entry name" value="NusB-like_sf"/>
</dbReference>
<evidence type="ECO:0000256" key="11">
    <source>
        <dbReference type="ARBA" id="ARBA00030399"/>
    </source>
</evidence>
<dbReference type="InterPro" id="IPR006027">
    <property type="entry name" value="NusB_RsmB_TIM44"/>
</dbReference>
<evidence type="ECO:0000259" key="15">
    <source>
        <dbReference type="PROSITE" id="PS51686"/>
    </source>
</evidence>
<dbReference type="GO" id="GO:0008649">
    <property type="term" value="F:rRNA methyltransferase activity"/>
    <property type="evidence" value="ECO:0007669"/>
    <property type="project" value="InterPro"/>
</dbReference>
<dbReference type="PANTHER" id="PTHR22807">
    <property type="entry name" value="NOP2 YEAST -RELATED NOL1/NOP2/FMU SUN DOMAIN-CONTAINING"/>
    <property type="match status" value="1"/>
</dbReference>
<dbReference type="AlphaFoldDB" id="A0A380JX69"/>
<evidence type="ECO:0000256" key="1">
    <source>
        <dbReference type="ARBA" id="ARBA00002724"/>
    </source>
</evidence>
<evidence type="ECO:0000256" key="2">
    <source>
        <dbReference type="ARBA" id="ARBA00004496"/>
    </source>
</evidence>
<dbReference type="Gene3D" id="1.10.940.10">
    <property type="entry name" value="NusB-like"/>
    <property type="match status" value="1"/>
</dbReference>
<evidence type="ECO:0000256" key="6">
    <source>
        <dbReference type="ARBA" id="ARBA00022552"/>
    </source>
</evidence>
<dbReference type="PRINTS" id="PR02008">
    <property type="entry name" value="RCMTFAMILY"/>
</dbReference>
<sequence>MAWVESLKWVISLADNWKISIRGKALLTLENIFDQGAYTNIALNQQLSNKALSAKDRALLTEIVYGTVSRKISLEWYLAHYVKDRDKLDKWVYYLLMLSLYQLIYLDKLPAHAIVNDAVGIAKNRGNKKGAEKFVNAILRQFTSHPLPDMGTIKRRNKYYSVKYSLPVWLVKKLEDQFGSDRSVAIMESLFVRSKASIRVTDPLKLENIAEDLDAERSLLSATGLTKASGHFAASDYFANGDITIQDESSQLVAPTLSIDGEDIILDACSAPGGKTSHIASYLKTGKVIALDLYDHKLELVKENADRLGVADNIETRKLDAREVHRHFEKDSFDKILVDAPCSGIGLIRRKPDIKYNKESQDFNALQAIQLEILSSVCQTLRKGGIITYSTCTIFDEENRQVIEGFLQSHPNFEQVKLNHTQADIVKDGYLIITPEQYQTDGFFIGQVRRVL</sequence>
<dbReference type="InterPro" id="IPR004573">
    <property type="entry name" value="rRNA_ssu_MeTfrase_B"/>
</dbReference>
<dbReference type="NCBIfam" id="TIGR00563">
    <property type="entry name" value="rsmB"/>
    <property type="match status" value="1"/>
</dbReference>
<dbReference type="InterPro" id="IPR049560">
    <property type="entry name" value="MeTrfase_RsmB-F_NOP2_cat"/>
</dbReference>
<dbReference type="EMBL" id="UHFG01000004">
    <property type="protein sequence ID" value="SUN50500.1"/>
    <property type="molecule type" value="Genomic_DNA"/>
</dbReference>
<dbReference type="FunFam" id="3.40.50.150:FF:000022">
    <property type="entry name" value="Ribosomal RNA small subunit methyltransferase B"/>
    <property type="match status" value="1"/>
</dbReference>
<dbReference type="Gene3D" id="3.40.50.150">
    <property type="entry name" value="Vaccinia Virus protein VP39"/>
    <property type="match status" value="1"/>
</dbReference>
<evidence type="ECO:0000256" key="9">
    <source>
        <dbReference type="ARBA" id="ARBA00022691"/>
    </source>
</evidence>
<proteinExistence type="inferred from homology"/>
<dbReference type="NCBIfam" id="NF011494">
    <property type="entry name" value="PRK14902.1"/>
    <property type="match status" value="1"/>
</dbReference>
<dbReference type="PANTHER" id="PTHR22807:SF53">
    <property type="entry name" value="RIBOSOMAL RNA SMALL SUBUNIT METHYLTRANSFERASE B-RELATED"/>
    <property type="match status" value="1"/>
</dbReference>
<dbReference type="InterPro" id="IPR029063">
    <property type="entry name" value="SAM-dependent_MTases_sf"/>
</dbReference>
<evidence type="ECO:0000256" key="8">
    <source>
        <dbReference type="ARBA" id="ARBA00022679"/>
    </source>
</evidence>
<keyword evidence="6" id="KW-0698">rRNA processing</keyword>
<dbReference type="GO" id="GO:0005737">
    <property type="term" value="C:cytoplasm"/>
    <property type="evidence" value="ECO:0007669"/>
    <property type="project" value="UniProtKB-SubCell"/>
</dbReference>
<organism evidence="16 17">
    <name type="scientific">Streptococcus dysgalactiae subsp. dysgalactiae</name>
    <dbReference type="NCBI Taxonomy" id="99822"/>
    <lineage>
        <taxon>Bacteria</taxon>
        <taxon>Bacillati</taxon>
        <taxon>Bacillota</taxon>
        <taxon>Bacilli</taxon>
        <taxon>Lactobacillales</taxon>
        <taxon>Streptococcaceae</taxon>
        <taxon>Streptococcus</taxon>
    </lineage>
</organism>
<dbReference type="SUPFAM" id="SSF48013">
    <property type="entry name" value="NusB-like"/>
    <property type="match status" value="1"/>
</dbReference>
<reference evidence="16 17" key="1">
    <citation type="submission" date="2018-06" db="EMBL/GenBank/DDBJ databases">
        <authorList>
            <consortium name="Pathogen Informatics"/>
            <person name="Doyle S."/>
        </authorList>
    </citation>
    <scope>NUCLEOTIDE SEQUENCE [LARGE SCALE GENOMIC DNA]</scope>
    <source>
        <strain evidence="16 17">NCTC4670</strain>
    </source>
</reference>
<feature type="binding site" evidence="14">
    <location>
        <position position="339"/>
    </location>
    <ligand>
        <name>S-adenosyl-L-methionine</name>
        <dbReference type="ChEBI" id="CHEBI:59789"/>
    </ligand>
</feature>
<keyword evidence="10 14" id="KW-0694">RNA-binding</keyword>
<dbReference type="InterPro" id="IPR018314">
    <property type="entry name" value="RsmB/NOL1/NOP2-like_CS"/>
</dbReference>
<feature type="binding site" evidence="14">
    <location>
        <position position="320"/>
    </location>
    <ligand>
        <name>S-adenosyl-L-methionine</name>
        <dbReference type="ChEBI" id="CHEBI:59789"/>
    </ligand>
</feature>
<evidence type="ECO:0000256" key="14">
    <source>
        <dbReference type="PROSITE-ProRule" id="PRU01023"/>
    </source>
</evidence>
<evidence type="ECO:0000256" key="5">
    <source>
        <dbReference type="ARBA" id="ARBA00022490"/>
    </source>
</evidence>
<evidence type="ECO:0000256" key="13">
    <source>
        <dbReference type="ARBA" id="ARBA00047283"/>
    </source>
</evidence>
<feature type="active site" description="Nucleophile" evidence="14">
    <location>
        <position position="392"/>
    </location>
</feature>
<dbReference type="EC" id="2.1.1.176" evidence="4"/>
<protein>
    <recommendedName>
        <fullName evidence="4">16S rRNA (cytosine(967)-C(5))-methyltransferase</fullName>
        <ecNumber evidence="4">2.1.1.176</ecNumber>
    </recommendedName>
    <alternativeName>
        <fullName evidence="11">16S rRNA m5C967 methyltransferase</fullName>
    </alternativeName>
    <alternativeName>
        <fullName evidence="12">rRNA (cytosine-C(5)-)-methyltransferase RsmB</fullName>
    </alternativeName>
</protein>
<evidence type="ECO:0000256" key="3">
    <source>
        <dbReference type="ARBA" id="ARBA00007494"/>
    </source>
</evidence>
<dbReference type="Proteomes" id="UP000254797">
    <property type="component" value="Unassembled WGS sequence"/>
</dbReference>
<evidence type="ECO:0000256" key="12">
    <source>
        <dbReference type="ARBA" id="ARBA00031088"/>
    </source>
</evidence>
<feature type="binding site" evidence="14">
    <location>
        <begin position="269"/>
        <end position="275"/>
    </location>
    <ligand>
        <name>S-adenosyl-L-methionine</name>
        <dbReference type="ChEBI" id="CHEBI:59789"/>
    </ligand>
</feature>
<keyword evidence="7 14" id="KW-0489">Methyltransferase</keyword>
<dbReference type="Pfam" id="PF01029">
    <property type="entry name" value="NusB"/>
    <property type="match status" value="1"/>
</dbReference>
<evidence type="ECO:0000256" key="4">
    <source>
        <dbReference type="ARBA" id="ARBA00012140"/>
    </source>
</evidence>
<dbReference type="InterPro" id="IPR023267">
    <property type="entry name" value="RCMT"/>
</dbReference>
<feature type="domain" description="SAM-dependent MTase RsmB/NOP-type" evidence="15">
    <location>
        <begin position="174"/>
        <end position="451"/>
    </location>
</feature>
<comment type="similarity">
    <text evidence="3 14">Belongs to the class I-like SAM-binding methyltransferase superfamily. RsmB/NOP family.</text>
</comment>
<comment type="catalytic activity">
    <reaction evidence="13">
        <text>cytidine(967) in 16S rRNA + S-adenosyl-L-methionine = 5-methylcytidine(967) in 16S rRNA + S-adenosyl-L-homocysteine + H(+)</text>
        <dbReference type="Rhea" id="RHEA:42748"/>
        <dbReference type="Rhea" id="RHEA-COMP:10219"/>
        <dbReference type="Rhea" id="RHEA-COMP:10220"/>
        <dbReference type="ChEBI" id="CHEBI:15378"/>
        <dbReference type="ChEBI" id="CHEBI:57856"/>
        <dbReference type="ChEBI" id="CHEBI:59789"/>
        <dbReference type="ChEBI" id="CHEBI:74483"/>
        <dbReference type="ChEBI" id="CHEBI:82748"/>
        <dbReference type="EC" id="2.1.1.176"/>
    </reaction>
</comment>
<dbReference type="PROSITE" id="PS01153">
    <property type="entry name" value="NOL1_NOP2_SUN"/>
    <property type="match status" value="1"/>
</dbReference>
<name>A0A380JX69_STRDY</name>
<dbReference type="GO" id="GO:0003723">
    <property type="term" value="F:RNA binding"/>
    <property type="evidence" value="ECO:0007669"/>
    <property type="project" value="UniProtKB-UniRule"/>
</dbReference>
<gene>
    <name evidence="16" type="primary">sunL</name>
    <name evidence="16" type="ORF">NCTC4670_01436</name>
</gene>
<dbReference type="InterPro" id="IPR001678">
    <property type="entry name" value="MeTrfase_RsmB-F_NOP2_dom"/>
</dbReference>
<accession>A0A380JX69</accession>
<dbReference type="Pfam" id="PF01189">
    <property type="entry name" value="Methyltr_RsmB-F"/>
    <property type="match status" value="1"/>
</dbReference>
<dbReference type="PROSITE" id="PS51686">
    <property type="entry name" value="SAM_MT_RSMB_NOP"/>
    <property type="match status" value="1"/>
</dbReference>
<evidence type="ECO:0000313" key="16">
    <source>
        <dbReference type="EMBL" id="SUN50500.1"/>
    </source>
</evidence>
<evidence type="ECO:0000256" key="10">
    <source>
        <dbReference type="ARBA" id="ARBA00022884"/>
    </source>
</evidence>
<evidence type="ECO:0000313" key="17">
    <source>
        <dbReference type="Proteomes" id="UP000254797"/>
    </source>
</evidence>
<dbReference type="SUPFAM" id="SSF53335">
    <property type="entry name" value="S-adenosyl-L-methionine-dependent methyltransferases"/>
    <property type="match status" value="1"/>
</dbReference>
<evidence type="ECO:0000256" key="7">
    <source>
        <dbReference type="ARBA" id="ARBA00022603"/>
    </source>
</evidence>
<keyword evidence="5" id="KW-0963">Cytoplasm</keyword>
<keyword evidence="9 14" id="KW-0949">S-adenosyl-L-methionine</keyword>
<comment type="function">
    <text evidence="1">Specifically methylates the cytosine at position 967 (m5C967) of 16S rRNA.</text>
</comment>
<feature type="binding site" evidence="14">
    <location>
        <position position="292"/>
    </location>
    <ligand>
        <name>S-adenosyl-L-methionine</name>
        <dbReference type="ChEBI" id="CHEBI:59789"/>
    </ligand>
</feature>
<keyword evidence="8 14" id="KW-0808">Transferase</keyword>
<dbReference type="FunFam" id="1.10.940.10:FF:000006">
    <property type="entry name" value="16S rRNA (Cytosine(967)-C(5))-methyltransferase RsmB"/>
    <property type="match status" value="1"/>
</dbReference>
<dbReference type="GO" id="GO:0006355">
    <property type="term" value="P:regulation of DNA-templated transcription"/>
    <property type="evidence" value="ECO:0007669"/>
    <property type="project" value="InterPro"/>
</dbReference>